<sequence length="309" mass="34723">MHKDESDVHERLAQYAEQYEVVRKLHDVPPYVTYEVRVDGKRAVCKRAGSDEGNPAMEARAMQFLEANTSVPVPHVLGVGNDYFVAEWKNEIPEDGSLNEAGARTLGAGLATLHEETSFESSGFLESRDGELALDVRGTWADMLTAIVGGWCNDLAVSRFEEAGESVLSFVREHEDAFTAISEPALVHGDYQPENILFEGESVVAVVDWEFCFVGAGEFDLCRADREFFDWYTVSESDDLRGSIREGYESVRTLPPAFDGRRHVYRSILKLDPMRFFEMRKGQVGDANEVAESMCAFIRDELELAREKL</sequence>
<dbReference type="GeneID" id="68612327"/>
<dbReference type="InterPro" id="IPR002575">
    <property type="entry name" value="Aminoglycoside_PTrfase"/>
</dbReference>
<gene>
    <name evidence="2" type="ORF">GCM10025751_17350</name>
</gene>
<dbReference type="Gene3D" id="3.90.1200.10">
    <property type="match status" value="1"/>
</dbReference>
<dbReference type="Pfam" id="PF01636">
    <property type="entry name" value="APH"/>
    <property type="match status" value="1"/>
</dbReference>
<comment type="caution">
    <text evidence="2">The sequence shown here is derived from an EMBL/GenBank/DDBJ whole genome shotgun (WGS) entry which is preliminary data.</text>
</comment>
<name>A0AAV3UEW7_9EURY</name>
<dbReference type="Proteomes" id="UP001501729">
    <property type="component" value="Unassembled WGS sequence"/>
</dbReference>
<evidence type="ECO:0000313" key="2">
    <source>
        <dbReference type="EMBL" id="GAA5047154.1"/>
    </source>
</evidence>
<dbReference type="SUPFAM" id="SSF56112">
    <property type="entry name" value="Protein kinase-like (PK-like)"/>
    <property type="match status" value="1"/>
</dbReference>
<feature type="domain" description="Aminoglycoside phosphotransferase" evidence="1">
    <location>
        <begin position="33"/>
        <end position="238"/>
    </location>
</feature>
<dbReference type="Gene3D" id="3.30.200.20">
    <property type="entry name" value="Phosphorylase Kinase, domain 1"/>
    <property type="match status" value="1"/>
</dbReference>
<organism evidence="2 3">
    <name type="scientific">Haladaptatus pallidirubidus</name>
    <dbReference type="NCBI Taxonomy" id="1008152"/>
    <lineage>
        <taxon>Archaea</taxon>
        <taxon>Methanobacteriati</taxon>
        <taxon>Methanobacteriota</taxon>
        <taxon>Stenosarchaea group</taxon>
        <taxon>Halobacteria</taxon>
        <taxon>Halobacteriales</taxon>
        <taxon>Haladaptataceae</taxon>
        <taxon>Haladaptatus</taxon>
    </lineage>
</organism>
<evidence type="ECO:0000313" key="3">
    <source>
        <dbReference type="Proteomes" id="UP001501729"/>
    </source>
</evidence>
<reference evidence="2 3" key="1">
    <citation type="journal article" date="2019" name="Int. J. Syst. Evol. Microbiol.">
        <title>The Global Catalogue of Microorganisms (GCM) 10K type strain sequencing project: providing services to taxonomists for standard genome sequencing and annotation.</title>
        <authorList>
            <consortium name="The Broad Institute Genomics Platform"/>
            <consortium name="The Broad Institute Genome Sequencing Center for Infectious Disease"/>
            <person name="Wu L."/>
            <person name="Ma J."/>
        </authorList>
    </citation>
    <scope>NUCLEOTIDE SEQUENCE [LARGE SCALE GENOMIC DNA]</scope>
    <source>
        <strain evidence="2 3">JCM 17504</strain>
    </source>
</reference>
<dbReference type="PANTHER" id="PTHR21310">
    <property type="entry name" value="AMINOGLYCOSIDE PHOSPHOTRANSFERASE-RELATED-RELATED"/>
    <property type="match status" value="1"/>
</dbReference>
<dbReference type="EMBL" id="BAABKX010000001">
    <property type="protein sequence ID" value="GAA5047154.1"/>
    <property type="molecule type" value="Genomic_DNA"/>
</dbReference>
<accession>A0AAV3UEW7</accession>
<proteinExistence type="predicted"/>
<dbReference type="RefSeq" id="WP_227776502.1">
    <property type="nucleotide sequence ID" value="NZ_BAABKX010000001.1"/>
</dbReference>
<dbReference type="InterPro" id="IPR051678">
    <property type="entry name" value="AGP_Transferase"/>
</dbReference>
<keyword evidence="3" id="KW-1185">Reference proteome</keyword>
<evidence type="ECO:0000259" key="1">
    <source>
        <dbReference type="Pfam" id="PF01636"/>
    </source>
</evidence>
<dbReference type="AlphaFoldDB" id="A0AAV3UEW7"/>
<dbReference type="InterPro" id="IPR011009">
    <property type="entry name" value="Kinase-like_dom_sf"/>
</dbReference>
<protein>
    <recommendedName>
        <fullName evidence="1">Aminoglycoside phosphotransferase domain-containing protein</fullName>
    </recommendedName>
</protein>